<evidence type="ECO:0000256" key="2">
    <source>
        <dbReference type="ARBA" id="ARBA00022475"/>
    </source>
</evidence>
<evidence type="ECO:0000256" key="3">
    <source>
        <dbReference type="ARBA" id="ARBA00022692"/>
    </source>
</evidence>
<protein>
    <submittedName>
        <fullName evidence="8">MFS transporter</fullName>
    </submittedName>
</protein>
<feature type="transmembrane region" description="Helical" evidence="6">
    <location>
        <begin position="269"/>
        <end position="288"/>
    </location>
</feature>
<organism evidence="8 9">
    <name type="scientific">Amnibacterium endophyticum</name>
    <dbReference type="NCBI Taxonomy" id="2109337"/>
    <lineage>
        <taxon>Bacteria</taxon>
        <taxon>Bacillati</taxon>
        <taxon>Actinomycetota</taxon>
        <taxon>Actinomycetes</taxon>
        <taxon>Micrococcales</taxon>
        <taxon>Microbacteriaceae</taxon>
        <taxon>Amnibacterium</taxon>
    </lineage>
</organism>
<dbReference type="PANTHER" id="PTHR43124">
    <property type="entry name" value="PURINE EFFLUX PUMP PBUE"/>
    <property type="match status" value="1"/>
</dbReference>
<feature type="domain" description="Major facilitator superfamily (MFS) profile" evidence="7">
    <location>
        <begin position="7"/>
        <end position="385"/>
    </location>
</feature>
<evidence type="ECO:0000259" key="7">
    <source>
        <dbReference type="PROSITE" id="PS50850"/>
    </source>
</evidence>
<reference evidence="9" key="1">
    <citation type="journal article" date="2019" name="Int. J. Syst. Evol. Microbiol.">
        <title>The Global Catalogue of Microorganisms (GCM) 10K type strain sequencing project: providing services to taxonomists for standard genome sequencing and annotation.</title>
        <authorList>
            <consortium name="The Broad Institute Genomics Platform"/>
            <consortium name="The Broad Institute Genome Sequencing Center for Infectious Disease"/>
            <person name="Wu L."/>
            <person name="Ma J."/>
        </authorList>
    </citation>
    <scope>NUCLEOTIDE SEQUENCE [LARGE SCALE GENOMIC DNA]</scope>
    <source>
        <strain evidence="9">CGMCC 1.12471</strain>
    </source>
</reference>
<evidence type="ECO:0000256" key="1">
    <source>
        <dbReference type="ARBA" id="ARBA00004651"/>
    </source>
</evidence>
<feature type="transmembrane region" description="Helical" evidence="6">
    <location>
        <begin position="72"/>
        <end position="92"/>
    </location>
</feature>
<feature type="transmembrane region" description="Helical" evidence="6">
    <location>
        <begin position="294"/>
        <end position="317"/>
    </location>
</feature>
<feature type="transmembrane region" description="Helical" evidence="6">
    <location>
        <begin position="162"/>
        <end position="183"/>
    </location>
</feature>
<dbReference type="Pfam" id="PF07690">
    <property type="entry name" value="MFS_1"/>
    <property type="match status" value="1"/>
</dbReference>
<dbReference type="Gene3D" id="1.20.1250.20">
    <property type="entry name" value="MFS general substrate transporter like domains"/>
    <property type="match status" value="1"/>
</dbReference>
<evidence type="ECO:0000256" key="4">
    <source>
        <dbReference type="ARBA" id="ARBA00022989"/>
    </source>
</evidence>
<dbReference type="Proteomes" id="UP001597347">
    <property type="component" value="Unassembled WGS sequence"/>
</dbReference>
<keyword evidence="4 6" id="KW-1133">Transmembrane helix</keyword>
<accession>A0ABW4LDV9</accession>
<evidence type="ECO:0000256" key="6">
    <source>
        <dbReference type="SAM" id="Phobius"/>
    </source>
</evidence>
<feature type="transmembrane region" description="Helical" evidence="6">
    <location>
        <begin position="43"/>
        <end position="65"/>
    </location>
</feature>
<evidence type="ECO:0000256" key="5">
    <source>
        <dbReference type="ARBA" id="ARBA00023136"/>
    </source>
</evidence>
<dbReference type="InterPro" id="IPR020846">
    <property type="entry name" value="MFS_dom"/>
</dbReference>
<dbReference type="InterPro" id="IPR036259">
    <property type="entry name" value="MFS_trans_sf"/>
</dbReference>
<dbReference type="RefSeq" id="WP_377934165.1">
    <property type="nucleotide sequence ID" value="NZ_JBHUEA010000012.1"/>
</dbReference>
<dbReference type="PROSITE" id="PS50850">
    <property type="entry name" value="MFS"/>
    <property type="match status" value="1"/>
</dbReference>
<evidence type="ECO:0000313" key="8">
    <source>
        <dbReference type="EMBL" id="MFD1721695.1"/>
    </source>
</evidence>
<keyword evidence="5 6" id="KW-0472">Membrane</keyword>
<feature type="transmembrane region" description="Helical" evidence="6">
    <location>
        <begin position="356"/>
        <end position="380"/>
    </location>
</feature>
<feature type="transmembrane region" description="Helical" evidence="6">
    <location>
        <begin position="98"/>
        <end position="119"/>
    </location>
</feature>
<feature type="transmembrane region" description="Helical" evidence="6">
    <location>
        <begin position="329"/>
        <end position="350"/>
    </location>
</feature>
<gene>
    <name evidence="8" type="ORF">ACFSBI_09045</name>
</gene>
<dbReference type="EMBL" id="JBHUEA010000012">
    <property type="protein sequence ID" value="MFD1721695.1"/>
    <property type="molecule type" value="Genomic_DNA"/>
</dbReference>
<keyword evidence="3 6" id="KW-0812">Transmembrane</keyword>
<feature type="transmembrane region" description="Helical" evidence="6">
    <location>
        <begin position="131"/>
        <end position="156"/>
    </location>
</feature>
<evidence type="ECO:0000313" key="9">
    <source>
        <dbReference type="Proteomes" id="UP001597347"/>
    </source>
</evidence>
<feature type="transmembrane region" description="Helical" evidence="6">
    <location>
        <begin position="7"/>
        <end position="31"/>
    </location>
</feature>
<dbReference type="SUPFAM" id="SSF103473">
    <property type="entry name" value="MFS general substrate transporter"/>
    <property type="match status" value="1"/>
</dbReference>
<dbReference type="InterPro" id="IPR050189">
    <property type="entry name" value="MFS_Efflux_Transporters"/>
</dbReference>
<comment type="caution">
    <text evidence="8">The sequence shown here is derived from an EMBL/GenBank/DDBJ whole genome shotgun (WGS) entry which is preliminary data.</text>
</comment>
<keyword evidence="2" id="KW-1003">Cell membrane</keyword>
<dbReference type="InterPro" id="IPR011701">
    <property type="entry name" value="MFS"/>
</dbReference>
<sequence length="392" mass="38034">MRRLPPVVFVLAAGTFLMLTSEFVVAGLLPAMARDLGNGIPQVGTAITVFAVGMIASPATVLLTLRLPRRSTLALLLAVFAAGHVAAALSPALAPLLVARFVTALATGAFWALSGLVAADAAGEAASSSALGVIQGGGALATVLGVPVGAFAAQAGGWRDPFWALALLAALASLLVLRTVPGGHARHGAPTLRGELHALRRGRLWLVLGTCALVAAGVLSIYGFSAPLLVDCAGLPEALVPVALAVFGGAGLVGTLLAGRLGDRHPHAVVVGAAAITLAAAALLLPASSSPVPAVLVLGLLGLSGLSANPVLALLAIRAGGSAPTLASALTPAAFNTGTAVGTGIASAALAGSAGVLAPVQIGVVAAALVLGASIAIALVGPRARRAGGAVV</sequence>
<feature type="transmembrane region" description="Helical" evidence="6">
    <location>
        <begin position="238"/>
        <end position="257"/>
    </location>
</feature>
<feature type="transmembrane region" description="Helical" evidence="6">
    <location>
        <begin position="204"/>
        <end position="226"/>
    </location>
</feature>
<keyword evidence="9" id="KW-1185">Reference proteome</keyword>
<name>A0ABW4LDV9_9MICO</name>
<comment type="subcellular location">
    <subcellularLocation>
        <location evidence="1">Cell membrane</location>
        <topology evidence="1">Multi-pass membrane protein</topology>
    </subcellularLocation>
</comment>
<dbReference type="PANTHER" id="PTHR43124:SF8">
    <property type="entry name" value="INNER MEMBRANE TRANSPORT PROTEIN YDHP"/>
    <property type="match status" value="1"/>
</dbReference>
<proteinExistence type="predicted"/>